<evidence type="ECO:0000256" key="6">
    <source>
        <dbReference type="SAM" id="Phobius"/>
    </source>
</evidence>
<dbReference type="Gene3D" id="1.20.140.150">
    <property type="match status" value="1"/>
</dbReference>
<comment type="similarity">
    <text evidence="2">Belongs to the clarin family.</text>
</comment>
<evidence type="ECO:0000256" key="1">
    <source>
        <dbReference type="ARBA" id="ARBA00004141"/>
    </source>
</evidence>
<dbReference type="Proteomes" id="UP001461498">
    <property type="component" value="Unassembled WGS sequence"/>
</dbReference>
<keyword evidence="4 6" id="KW-1133">Transmembrane helix</keyword>
<evidence type="ECO:0000313" key="7">
    <source>
        <dbReference type="EMBL" id="KAK9501229.1"/>
    </source>
</evidence>
<comment type="caution">
    <text evidence="7">The sequence shown here is derived from an EMBL/GenBank/DDBJ whole genome shotgun (WGS) entry which is preliminary data.</text>
</comment>
<dbReference type="AlphaFoldDB" id="A0AAW1CRK3"/>
<evidence type="ECO:0000313" key="8">
    <source>
        <dbReference type="Proteomes" id="UP001461498"/>
    </source>
</evidence>
<evidence type="ECO:0000256" key="3">
    <source>
        <dbReference type="ARBA" id="ARBA00022692"/>
    </source>
</evidence>
<sequence>MNNQCKSIGTYFQRFYDSQYVGNGKKRKKMNLYRHGMIFSTFLGSCLCIGLLAAALGTRYWIVSKAIRLNNSKSYGEIFFGLFEGERDLNVGYGTRQYPINVPSEMSEMMIYSLWLGTVVCMCAGIIFSAAAAVFAVINTATTPIGILTGIPGLYIWNILSILFQIGAITLWTLQYYKKLRYNVMNEENLKIEWTSNGMAYFGHSFWLVVASAILQFINIIFIYSGTSDMREKQKTSQPVIEEKTNGAIMLY</sequence>
<dbReference type="Pfam" id="PF25807">
    <property type="entry name" value="Clarin-2"/>
    <property type="match status" value="1"/>
</dbReference>
<name>A0AAW1CRK3_9HEMI</name>
<feature type="transmembrane region" description="Helical" evidence="6">
    <location>
        <begin position="154"/>
        <end position="177"/>
    </location>
</feature>
<evidence type="ECO:0008006" key="9">
    <source>
        <dbReference type="Google" id="ProtNLM"/>
    </source>
</evidence>
<reference evidence="7 8" key="1">
    <citation type="submission" date="2022-12" db="EMBL/GenBank/DDBJ databases">
        <title>Chromosome-level genome assembly of true bugs.</title>
        <authorList>
            <person name="Ma L."/>
            <person name="Li H."/>
        </authorList>
    </citation>
    <scope>NUCLEOTIDE SEQUENCE [LARGE SCALE GENOMIC DNA]</scope>
    <source>
        <strain evidence="7">Lab_2022b</strain>
    </source>
</reference>
<dbReference type="GO" id="GO:0016020">
    <property type="term" value="C:membrane"/>
    <property type="evidence" value="ECO:0007669"/>
    <property type="project" value="UniProtKB-SubCell"/>
</dbReference>
<dbReference type="PANTHER" id="PTHR31548:SF1">
    <property type="entry name" value="LD47387P"/>
    <property type="match status" value="1"/>
</dbReference>
<feature type="transmembrane region" description="Helical" evidence="6">
    <location>
        <begin position="206"/>
        <end position="225"/>
    </location>
</feature>
<feature type="transmembrane region" description="Helical" evidence="6">
    <location>
        <begin position="114"/>
        <end position="142"/>
    </location>
</feature>
<evidence type="ECO:0000256" key="4">
    <source>
        <dbReference type="ARBA" id="ARBA00022989"/>
    </source>
</evidence>
<keyword evidence="5 6" id="KW-0472">Membrane</keyword>
<comment type="subcellular location">
    <subcellularLocation>
        <location evidence="1">Membrane</location>
        <topology evidence="1">Multi-pass membrane protein</topology>
    </subcellularLocation>
</comment>
<keyword evidence="8" id="KW-1185">Reference proteome</keyword>
<dbReference type="InterPro" id="IPR026748">
    <property type="entry name" value="Clarin"/>
</dbReference>
<proteinExistence type="inferred from homology"/>
<keyword evidence="3 6" id="KW-0812">Transmembrane</keyword>
<gene>
    <name evidence="7" type="ORF">O3M35_011982</name>
</gene>
<feature type="transmembrane region" description="Helical" evidence="6">
    <location>
        <begin position="36"/>
        <end position="62"/>
    </location>
</feature>
<protein>
    <recommendedName>
        <fullName evidence="9">Clarin-3</fullName>
    </recommendedName>
</protein>
<organism evidence="7 8">
    <name type="scientific">Rhynocoris fuscipes</name>
    <dbReference type="NCBI Taxonomy" id="488301"/>
    <lineage>
        <taxon>Eukaryota</taxon>
        <taxon>Metazoa</taxon>
        <taxon>Ecdysozoa</taxon>
        <taxon>Arthropoda</taxon>
        <taxon>Hexapoda</taxon>
        <taxon>Insecta</taxon>
        <taxon>Pterygota</taxon>
        <taxon>Neoptera</taxon>
        <taxon>Paraneoptera</taxon>
        <taxon>Hemiptera</taxon>
        <taxon>Heteroptera</taxon>
        <taxon>Panheteroptera</taxon>
        <taxon>Cimicomorpha</taxon>
        <taxon>Reduviidae</taxon>
        <taxon>Harpactorinae</taxon>
        <taxon>Harpactorini</taxon>
        <taxon>Rhynocoris</taxon>
    </lineage>
</organism>
<evidence type="ECO:0000256" key="2">
    <source>
        <dbReference type="ARBA" id="ARBA00005787"/>
    </source>
</evidence>
<dbReference type="EMBL" id="JAPXFL010000009">
    <property type="protein sequence ID" value="KAK9501229.1"/>
    <property type="molecule type" value="Genomic_DNA"/>
</dbReference>
<evidence type="ECO:0000256" key="5">
    <source>
        <dbReference type="ARBA" id="ARBA00023136"/>
    </source>
</evidence>
<dbReference type="GO" id="GO:0007605">
    <property type="term" value="P:sensory perception of sound"/>
    <property type="evidence" value="ECO:0007669"/>
    <property type="project" value="UniProtKB-ARBA"/>
</dbReference>
<dbReference type="PANTHER" id="PTHR31548">
    <property type="entry name" value="CLARIN"/>
    <property type="match status" value="1"/>
</dbReference>
<accession>A0AAW1CRK3</accession>